<dbReference type="EMBL" id="MKZS01000001">
    <property type="protein sequence ID" value="OLT58233.1"/>
    <property type="molecule type" value="Genomic_DNA"/>
</dbReference>
<evidence type="ECO:0000313" key="2">
    <source>
        <dbReference type="EMBL" id="OLT58233.1"/>
    </source>
</evidence>
<sequence length="170" mass="19168">MRSVGREQVIYFLIYVVLQLPVLHRFVLFDAAFAFFYVSFMLVLPLGLDRLTMLFLAFGTGLLVDIFSNTPGIHASACIVLAVLHKPWLTMVVGAPEEDARVSIFNFGLRSMITYAVPLIFIHHFQVFLIEHGSFGAFGLLLKRAFFSTLLTATLFLSSNFLLSSKTRRL</sequence>
<feature type="transmembrane region" description="Helical" evidence="1">
    <location>
        <begin position="145"/>
        <end position="163"/>
    </location>
</feature>
<dbReference type="AlphaFoldDB" id="A0A1U7MX12"/>
<dbReference type="Proteomes" id="UP000186657">
    <property type="component" value="Unassembled WGS sequence"/>
</dbReference>
<reference evidence="2 3" key="1">
    <citation type="submission" date="2016-10" db="EMBL/GenBank/DDBJ databases">
        <title>Comparative genomics uncovers the prolific and rare metabolic potential of the cyanobacterial genus Moorea.</title>
        <authorList>
            <person name="Leao T."/>
            <person name="Castelao G."/>
            <person name="Korobeynikov A."/>
            <person name="Monroe E.A."/>
            <person name="Podell S."/>
            <person name="Glukhov E."/>
            <person name="Allen E."/>
            <person name="Gerwick W.H."/>
            <person name="Gerwick L."/>
        </authorList>
    </citation>
    <scope>NUCLEOTIDE SEQUENCE [LARGE SCALE GENOMIC DNA]</scope>
    <source>
        <strain evidence="2 3">PNG5-198</strain>
    </source>
</reference>
<evidence type="ECO:0008006" key="4">
    <source>
        <dbReference type="Google" id="ProtNLM"/>
    </source>
</evidence>
<feature type="transmembrane region" description="Helical" evidence="1">
    <location>
        <begin position="73"/>
        <end position="95"/>
    </location>
</feature>
<gene>
    <name evidence="2" type="ORF">BJP37_03395</name>
</gene>
<keyword evidence="1" id="KW-0472">Membrane</keyword>
<feature type="transmembrane region" description="Helical" evidence="1">
    <location>
        <begin position="107"/>
        <end position="125"/>
    </location>
</feature>
<keyword evidence="3" id="KW-1185">Reference proteome</keyword>
<accession>A0A1U7MX12</accession>
<evidence type="ECO:0000256" key="1">
    <source>
        <dbReference type="SAM" id="Phobius"/>
    </source>
</evidence>
<protein>
    <recommendedName>
        <fullName evidence="4">Rod shape-determining protein MreD</fullName>
    </recommendedName>
</protein>
<keyword evidence="1" id="KW-1133">Transmembrane helix</keyword>
<comment type="caution">
    <text evidence="2">The sequence shown here is derived from an EMBL/GenBank/DDBJ whole genome shotgun (WGS) entry which is preliminary data.</text>
</comment>
<name>A0A1U7MX12_9CYAN</name>
<proteinExistence type="predicted"/>
<evidence type="ECO:0000313" key="3">
    <source>
        <dbReference type="Proteomes" id="UP000186657"/>
    </source>
</evidence>
<dbReference type="RefSeq" id="WP_075896523.1">
    <property type="nucleotide sequence ID" value="NZ_MKZS01000001.1"/>
</dbReference>
<organism evidence="2 3">
    <name type="scientific">Moorena bouillonii PNG</name>
    <dbReference type="NCBI Taxonomy" id="568701"/>
    <lineage>
        <taxon>Bacteria</taxon>
        <taxon>Bacillati</taxon>
        <taxon>Cyanobacteriota</taxon>
        <taxon>Cyanophyceae</taxon>
        <taxon>Coleofasciculales</taxon>
        <taxon>Coleofasciculaceae</taxon>
        <taxon>Moorena</taxon>
    </lineage>
</organism>
<keyword evidence="1" id="KW-0812">Transmembrane</keyword>